<organism evidence="1 2">
    <name type="scientific">Labilithrix luteola</name>
    <dbReference type="NCBI Taxonomy" id="1391654"/>
    <lineage>
        <taxon>Bacteria</taxon>
        <taxon>Pseudomonadati</taxon>
        <taxon>Myxococcota</taxon>
        <taxon>Polyangia</taxon>
        <taxon>Polyangiales</taxon>
        <taxon>Labilitrichaceae</taxon>
        <taxon>Labilithrix</taxon>
    </lineage>
</organism>
<proteinExistence type="predicted"/>
<evidence type="ECO:0000313" key="1">
    <source>
        <dbReference type="EMBL" id="AKU96918.1"/>
    </source>
</evidence>
<sequence>MAFSAVLAACGGSAKVVEAPMLAADASAAEDAPSALDNGTRGAHRDASTNSILVRGDRYVGHYWCAQGRTQLVLVIDDIEGDRVDVIFEFDFEGSPTAAPAEGSYSMRGTFDANTRTLRLKGDRWIDKVDGYVMVDLVGTVGPSGSISGNVVGVSGCTTFFVNAPRR</sequence>
<dbReference type="Proteomes" id="UP000064967">
    <property type="component" value="Chromosome"/>
</dbReference>
<evidence type="ECO:0000313" key="2">
    <source>
        <dbReference type="Proteomes" id="UP000064967"/>
    </source>
</evidence>
<protein>
    <submittedName>
        <fullName evidence="1">Uncharacterized protein</fullName>
    </submittedName>
</protein>
<dbReference type="KEGG" id="llu:AKJ09_03582"/>
<dbReference type="AlphaFoldDB" id="A0A0K1PTP7"/>
<keyword evidence="2" id="KW-1185">Reference proteome</keyword>
<dbReference type="STRING" id="1391654.AKJ09_03582"/>
<accession>A0A0K1PTP7</accession>
<gene>
    <name evidence="1" type="ORF">AKJ09_03582</name>
</gene>
<name>A0A0K1PTP7_9BACT</name>
<reference evidence="1 2" key="1">
    <citation type="submission" date="2015-08" db="EMBL/GenBank/DDBJ databases">
        <authorList>
            <person name="Babu N.S."/>
            <person name="Beckwith C.J."/>
            <person name="Beseler K.G."/>
            <person name="Brison A."/>
            <person name="Carone J.V."/>
            <person name="Caskin T.P."/>
            <person name="Diamond M."/>
            <person name="Durham M.E."/>
            <person name="Foxe J.M."/>
            <person name="Go M."/>
            <person name="Henderson B.A."/>
            <person name="Jones I.B."/>
            <person name="McGettigan J.A."/>
            <person name="Micheletti S.J."/>
            <person name="Nasrallah M.E."/>
            <person name="Ortiz D."/>
            <person name="Piller C.R."/>
            <person name="Privatt S.R."/>
            <person name="Schneider S.L."/>
            <person name="Sharp S."/>
            <person name="Smith T.C."/>
            <person name="Stanton J.D."/>
            <person name="Ullery H.E."/>
            <person name="Wilson R.J."/>
            <person name="Serrano M.G."/>
            <person name="Buck G."/>
            <person name="Lee V."/>
            <person name="Wang Y."/>
            <person name="Carvalho R."/>
            <person name="Voegtly L."/>
            <person name="Shi R."/>
            <person name="Duckworth R."/>
            <person name="Johnson A."/>
            <person name="Loviza R."/>
            <person name="Walstead R."/>
            <person name="Shah Z."/>
            <person name="Kiflezghi M."/>
            <person name="Wade K."/>
            <person name="Ball S.L."/>
            <person name="Bradley K.W."/>
            <person name="Asai D.J."/>
            <person name="Bowman C.A."/>
            <person name="Russell D.A."/>
            <person name="Pope W.H."/>
            <person name="Jacobs-Sera D."/>
            <person name="Hendrix R.W."/>
            <person name="Hatfull G.F."/>
        </authorList>
    </citation>
    <scope>NUCLEOTIDE SEQUENCE [LARGE SCALE GENOMIC DNA]</scope>
    <source>
        <strain evidence="1 2">DSM 27648</strain>
    </source>
</reference>
<dbReference type="RefSeq" id="WP_146648140.1">
    <property type="nucleotide sequence ID" value="NZ_CP012333.1"/>
</dbReference>
<dbReference type="EMBL" id="CP012333">
    <property type="protein sequence ID" value="AKU96918.1"/>
    <property type="molecule type" value="Genomic_DNA"/>
</dbReference>
<dbReference type="OrthoDB" id="1818119at2"/>